<keyword evidence="2" id="KW-1185">Reference proteome</keyword>
<name>A0A3L6T1W2_PANMI</name>
<proteinExistence type="predicted"/>
<gene>
    <name evidence="1" type="ORF">C2845_PM05G17800</name>
</gene>
<comment type="caution">
    <text evidence="1">The sequence shown here is derived from an EMBL/GenBank/DDBJ whole genome shotgun (WGS) entry which is preliminary data.</text>
</comment>
<dbReference type="Proteomes" id="UP000275267">
    <property type="component" value="Unassembled WGS sequence"/>
</dbReference>
<sequence length="106" mass="11725">MTFTFGFWICIASGRDGFNSHLIDTREPETFAPVSSRDIDDLSEIQFSDLIGNHEGDPTRLPLVIASTQLASTTFNCSVRRCVRPRMTRAATAAFLVARSMATTTH</sequence>
<reference evidence="2" key="1">
    <citation type="journal article" date="2019" name="Nat. Commun.">
        <title>The genome of broomcorn millet.</title>
        <authorList>
            <person name="Zou C."/>
            <person name="Miki D."/>
            <person name="Li D."/>
            <person name="Tang Q."/>
            <person name="Xiao L."/>
            <person name="Rajput S."/>
            <person name="Deng P."/>
            <person name="Jia W."/>
            <person name="Huang R."/>
            <person name="Zhang M."/>
            <person name="Sun Y."/>
            <person name="Hu J."/>
            <person name="Fu X."/>
            <person name="Schnable P.S."/>
            <person name="Li F."/>
            <person name="Zhang H."/>
            <person name="Feng B."/>
            <person name="Zhu X."/>
            <person name="Liu R."/>
            <person name="Schnable J.C."/>
            <person name="Zhu J.-K."/>
            <person name="Zhang H."/>
        </authorList>
    </citation>
    <scope>NUCLEOTIDE SEQUENCE [LARGE SCALE GENOMIC DNA]</scope>
</reference>
<protein>
    <submittedName>
        <fullName evidence="1">Uncharacterized protein</fullName>
    </submittedName>
</protein>
<organism evidence="1 2">
    <name type="scientific">Panicum miliaceum</name>
    <name type="common">Proso millet</name>
    <name type="synonym">Broomcorn millet</name>
    <dbReference type="NCBI Taxonomy" id="4540"/>
    <lineage>
        <taxon>Eukaryota</taxon>
        <taxon>Viridiplantae</taxon>
        <taxon>Streptophyta</taxon>
        <taxon>Embryophyta</taxon>
        <taxon>Tracheophyta</taxon>
        <taxon>Spermatophyta</taxon>
        <taxon>Magnoliopsida</taxon>
        <taxon>Liliopsida</taxon>
        <taxon>Poales</taxon>
        <taxon>Poaceae</taxon>
        <taxon>PACMAD clade</taxon>
        <taxon>Panicoideae</taxon>
        <taxon>Panicodae</taxon>
        <taxon>Paniceae</taxon>
        <taxon>Panicinae</taxon>
        <taxon>Panicum</taxon>
        <taxon>Panicum sect. Panicum</taxon>
    </lineage>
</organism>
<dbReference type="AlphaFoldDB" id="A0A3L6T1W2"/>
<dbReference type="EMBL" id="PQIB02000003">
    <property type="protein sequence ID" value="RLN29966.1"/>
    <property type="molecule type" value="Genomic_DNA"/>
</dbReference>
<accession>A0A3L6T1W2</accession>
<evidence type="ECO:0000313" key="1">
    <source>
        <dbReference type="EMBL" id="RLN29966.1"/>
    </source>
</evidence>
<evidence type="ECO:0000313" key="2">
    <source>
        <dbReference type="Proteomes" id="UP000275267"/>
    </source>
</evidence>